<organism evidence="1 2">
    <name type="scientific">Racocetra persica</name>
    <dbReference type="NCBI Taxonomy" id="160502"/>
    <lineage>
        <taxon>Eukaryota</taxon>
        <taxon>Fungi</taxon>
        <taxon>Fungi incertae sedis</taxon>
        <taxon>Mucoromycota</taxon>
        <taxon>Glomeromycotina</taxon>
        <taxon>Glomeromycetes</taxon>
        <taxon>Diversisporales</taxon>
        <taxon>Gigasporaceae</taxon>
        <taxon>Racocetra</taxon>
    </lineage>
</organism>
<sequence>MSLWIESTIVAKIPISEMLVKEKAKFFMQALNINESDLKLSNGWIEKFKRCNNLHVYHLHREAGSASLETLHEERQKLQNLLRTYRLKPWVIGKSPRPRYFKCINLNSLPVEYRANEKAWMHSNIFEE</sequence>
<evidence type="ECO:0000313" key="2">
    <source>
        <dbReference type="Proteomes" id="UP000789920"/>
    </source>
</evidence>
<evidence type="ECO:0000313" key="1">
    <source>
        <dbReference type="EMBL" id="CAG8801023.1"/>
    </source>
</evidence>
<name>A0ACA9RN94_9GLOM</name>
<protein>
    <submittedName>
        <fullName evidence="1">7189_t:CDS:1</fullName>
    </submittedName>
</protein>
<dbReference type="Proteomes" id="UP000789920">
    <property type="component" value="Unassembled WGS sequence"/>
</dbReference>
<feature type="non-terminal residue" evidence="1">
    <location>
        <position position="1"/>
    </location>
</feature>
<proteinExistence type="predicted"/>
<accession>A0ACA9RN94</accession>
<gene>
    <name evidence="1" type="ORF">RPERSI_LOCUS21033</name>
</gene>
<dbReference type="EMBL" id="CAJVQC010060668">
    <property type="protein sequence ID" value="CAG8801023.1"/>
    <property type="molecule type" value="Genomic_DNA"/>
</dbReference>
<keyword evidence="2" id="KW-1185">Reference proteome</keyword>
<reference evidence="1" key="1">
    <citation type="submission" date="2021-06" db="EMBL/GenBank/DDBJ databases">
        <authorList>
            <person name="Kallberg Y."/>
            <person name="Tangrot J."/>
            <person name="Rosling A."/>
        </authorList>
    </citation>
    <scope>NUCLEOTIDE SEQUENCE</scope>
    <source>
        <strain evidence="1">MA461A</strain>
    </source>
</reference>
<comment type="caution">
    <text evidence="1">The sequence shown here is derived from an EMBL/GenBank/DDBJ whole genome shotgun (WGS) entry which is preliminary data.</text>
</comment>